<comment type="similarity">
    <text evidence="1">Belongs to the WD repeat EIPR1 family.</text>
</comment>
<protein>
    <recommendedName>
        <fullName evidence="6">EIPR1-like beta-propeller domain-containing protein</fullName>
    </recommendedName>
</protein>
<feature type="region of interest" description="Disordered" evidence="5">
    <location>
        <begin position="1"/>
        <end position="20"/>
    </location>
</feature>
<name>A0A7R9Y839_9VIRI</name>
<evidence type="ECO:0000313" key="7">
    <source>
        <dbReference type="EMBL" id="CAD8249718.1"/>
    </source>
</evidence>
<dbReference type="PROSITE" id="PS00678">
    <property type="entry name" value="WD_REPEATS_1"/>
    <property type="match status" value="1"/>
</dbReference>
<evidence type="ECO:0000259" key="6">
    <source>
        <dbReference type="Pfam" id="PF23609"/>
    </source>
</evidence>
<dbReference type="Gene3D" id="2.130.10.10">
    <property type="entry name" value="YVTN repeat-like/Quinoprotein amine dehydrogenase"/>
    <property type="match status" value="1"/>
</dbReference>
<dbReference type="SUPFAM" id="SSF101908">
    <property type="entry name" value="Putative isomerase YbhE"/>
    <property type="match status" value="1"/>
</dbReference>
<dbReference type="PANTHER" id="PTHR14205">
    <property type="entry name" value="WD-REPEAT PROTEIN"/>
    <property type="match status" value="1"/>
</dbReference>
<dbReference type="InterPro" id="IPR059104">
    <property type="entry name" value="Beta-prop_EIPR1-like"/>
</dbReference>
<feature type="non-terminal residue" evidence="7">
    <location>
        <position position="394"/>
    </location>
</feature>
<feature type="compositionally biased region" description="Low complexity" evidence="5">
    <location>
        <begin position="1"/>
        <end position="14"/>
    </location>
</feature>
<keyword evidence="3" id="KW-0677">Repeat</keyword>
<dbReference type="GO" id="GO:0016567">
    <property type="term" value="P:protein ubiquitination"/>
    <property type="evidence" value="ECO:0007669"/>
    <property type="project" value="TreeGrafter"/>
</dbReference>
<dbReference type="PANTHER" id="PTHR14205:SF15">
    <property type="entry name" value="EARP AND GARP COMPLEX-INTERACTING PROTEIN 1"/>
    <property type="match status" value="1"/>
</dbReference>
<dbReference type="InterPro" id="IPR015943">
    <property type="entry name" value="WD40/YVTN_repeat-like_dom_sf"/>
</dbReference>
<dbReference type="InterPro" id="IPR019775">
    <property type="entry name" value="WD40_repeat_CS"/>
</dbReference>
<feature type="repeat" description="WD" evidence="4">
    <location>
        <begin position="232"/>
        <end position="267"/>
    </location>
</feature>
<dbReference type="Pfam" id="PF23609">
    <property type="entry name" value="Beta-prop_EIPR1"/>
    <property type="match status" value="1"/>
</dbReference>
<reference evidence="7" key="1">
    <citation type="submission" date="2021-01" db="EMBL/GenBank/DDBJ databases">
        <authorList>
            <person name="Corre E."/>
            <person name="Pelletier E."/>
            <person name="Niang G."/>
            <person name="Scheremetjew M."/>
            <person name="Finn R."/>
            <person name="Kale V."/>
            <person name="Holt S."/>
            <person name="Cochrane G."/>
            <person name="Meng A."/>
            <person name="Brown T."/>
            <person name="Cohen L."/>
        </authorList>
    </citation>
    <scope>NUCLEOTIDE SEQUENCE</scope>
    <source>
        <strain evidence="7">CCMP1413</strain>
    </source>
</reference>
<dbReference type="EMBL" id="HBDZ01014734">
    <property type="protein sequence ID" value="CAD8249718.1"/>
    <property type="molecule type" value="Transcribed_RNA"/>
</dbReference>
<dbReference type="InterPro" id="IPR001680">
    <property type="entry name" value="WD40_rpt"/>
</dbReference>
<evidence type="ECO:0000256" key="4">
    <source>
        <dbReference type="PROSITE-ProRule" id="PRU00221"/>
    </source>
</evidence>
<feature type="repeat" description="WD" evidence="4">
    <location>
        <begin position="281"/>
        <end position="313"/>
    </location>
</feature>
<dbReference type="PROSITE" id="PS50082">
    <property type="entry name" value="WD_REPEATS_2"/>
    <property type="match status" value="2"/>
</dbReference>
<evidence type="ECO:0000256" key="2">
    <source>
        <dbReference type="ARBA" id="ARBA00022574"/>
    </source>
</evidence>
<evidence type="ECO:0000256" key="5">
    <source>
        <dbReference type="SAM" id="MobiDB-lite"/>
    </source>
</evidence>
<evidence type="ECO:0000256" key="1">
    <source>
        <dbReference type="ARBA" id="ARBA00005672"/>
    </source>
</evidence>
<dbReference type="PROSITE" id="PS50294">
    <property type="entry name" value="WD_REPEATS_REGION"/>
    <property type="match status" value="2"/>
</dbReference>
<feature type="domain" description="EIPR1-like beta-propeller" evidence="6">
    <location>
        <begin position="56"/>
        <end position="313"/>
    </location>
</feature>
<organism evidence="7">
    <name type="scientific">Prasinoderma coloniale</name>
    <dbReference type="NCBI Taxonomy" id="156133"/>
    <lineage>
        <taxon>Eukaryota</taxon>
        <taxon>Viridiplantae</taxon>
        <taxon>Prasinodermophyta</taxon>
        <taxon>Prasinodermophyceae</taxon>
        <taxon>Prasinodermales</taxon>
        <taxon>Prasinodermaceae</taxon>
        <taxon>Prasinoderma</taxon>
    </lineage>
</organism>
<evidence type="ECO:0000256" key="3">
    <source>
        <dbReference type="ARBA" id="ARBA00022737"/>
    </source>
</evidence>
<dbReference type="SMART" id="SM00320">
    <property type="entry name" value="WD40"/>
    <property type="match status" value="6"/>
</dbReference>
<gene>
    <name evidence="7" type="ORF">PCOL08062_LOCUS11314</name>
</gene>
<proteinExistence type="inferred from homology"/>
<sequence length="394" mass="40182">MASRAAGGAHATAVAPPPSRGVCGLQTHGGGARALCAAGGDGSGEGGATGAAGSASRLIAATLRLRGAPNTLLRLEHRAAAGTLTQVASYDHPHEVWDVACAPGSGGDVIATAYNDARASSGGGGQRRRGALWRMGDSALEELCALESDAPVRRVAFDRSGATVAAVSDAAVATCDVATCKASGSGTRGGEPLAEIGAAAWDPHSDSNVGATAGTSVWVWDTRANKRREALSRAHAMRCRALSFDPARQHRIATGGDDCRVRLWDLRHAARPVEDFGGGGEGGHSHWVWNVAFNPRHESLLASSGSDGGVCLWYAPASGATPAVPDDALPMSPMSPGAPGETAGLACSYDVHEDSVYGLAWCEADEFAFCSLAYDGTAVVNDVPRATKYAALQA</sequence>
<dbReference type="AlphaFoldDB" id="A0A7R9Y839"/>
<dbReference type="InterPro" id="IPR040323">
    <property type="entry name" value="EIPR1"/>
</dbReference>
<keyword evidence="2 4" id="KW-0853">WD repeat</keyword>
<accession>A0A7R9Y839</accession>